<dbReference type="EMBL" id="JAINUG010000063">
    <property type="protein sequence ID" value="KAJ8402632.1"/>
    <property type="molecule type" value="Genomic_DNA"/>
</dbReference>
<name>A0AAD7SHI4_9TELE</name>
<protein>
    <recommendedName>
        <fullName evidence="1">Reverse transcriptase/retrotransposon-derived protein RNase H-like domain-containing protein</fullName>
    </recommendedName>
</protein>
<reference evidence="2" key="1">
    <citation type="journal article" date="2023" name="Science">
        <title>Genome structures resolve the early diversification of teleost fishes.</title>
        <authorList>
            <person name="Parey E."/>
            <person name="Louis A."/>
            <person name="Montfort J."/>
            <person name="Bouchez O."/>
            <person name="Roques C."/>
            <person name="Iampietro C."/>
            <person name="Lluch J."/>
            <person name="Castinel A."/>
            <person name="Donnadieu C."/>
            <person name="Desvignes T."/>
            <person name="Floi Bucao C."/>
            <person name="Jouanno E."/>
            <person name="Wen M."/>
            <person name="Mejri S."/>
            <person name="Dirks R."/>
            <person name="Jansen H."/>
            <person name="Henkel C."/>
            <person name="Chen W.J."/>
            <person name="Zahm M."/>
            <person name="Cabau C."/>
            <person name="Klopp C."/>
            <person name="Thompson A.W."/>
            <person name="Robinson-Rechavi M."/>
            <person name="Braasch I."/>
            <person name="Lecointre G."/>
            <person name="Bobe J."/>
            <person name="Postlethwait J.H."/>
            <person name="Berthelot C."/>
            <person name="Roest Crollius H."/>
            <person name="Guiguen Y."/>
        </authorList>
    </citation>
    <scope>NUCLEOTIDE SEQUENCE</scope>
    <source>
        <strain evidence="2">NC1722</strain>
    </source>
</reference>
<dbReference type="InterPro" id="IPR041577">
    <property type="entry name" value="RT_RNaseH_2"/>
</dbReference>
<accession>A0AAD7SHI4</accession>
<proteinExistence type="predicted"/>
<dbReference type="Proteomes" id="UP001221898">
    <property type="component" value="Unassembled WGS sequence"/>
</dbReference>
<keyword evidence="3" id="KW-1185">Reference proteome</keyword>
<sequence length="114" mass="13067">MWYCSLGEVVIDVRTKPQQWMAAPLHQLLVRTVAQGKKTQPVTWTEECQRAFETLKEVLITATVLMFADFSPPFWLYTDASLEGLRVVLAQIQEGRERVIAYTSQSLHPLKCNN</sequence>
<feature type="domain" description="Reverse transcriptase/retrotransposon-derived protein RNase H-like" evidence="1">
    <location>
        <begin position="44"/>
        <end position="113"/>
    </location>
</feature>
<dbReference type="InterPro" id="IPR043128">
    <property type="entry name" value="Rev_trsase/Diguanyl_cyclase"/>
</dbReference>
<dbReference type="PANTHER" id="PTHR33064:SF37">
    <property type="entry name" value="RIBONUCLEASE H"/>
    <property type="match status" value="1"/>
</dbReference>
<dbReference type="PANTHER" id="PTHR33064">
    <property type="entry name" value="POL PROTEIN"/>
    <property type="match status" value="1"/>
</dbReference>
<evidence type="ECO:0000259" key="1">
    <source>
        <dbReference type="Pfam" id="PF17919"/>
    </source>
</evidence>
<dbReference type="SUPFAM" id="SSF56672">
    <property type="entry name" value="DNA/RNA polymerases"/>
    <property type="match status" value="1"/>
</dbReference>
<evidence type="ECO:0000313" key="3">
    <source>
        <dbReference type="Proteomes" id="UP001221898"/>
    </source>
</evidence>
<organism evidence="2 3">
    <name type="scientific">Aldrovandia affinis</name>
    <dbReference type="NCBI Taxonomy" id="143900"/>
    <lineage>
        <taxon>Eukaryota</taxon>
        <taxon>Metazoa</taxon>
        <taxon>Chordata</taxon>
        <taxon>Craniata</taxon>
        <taxon>Vertebrata</taxon>
        <taxon>Euteleostomi</taxon>
        <taxon>Actinopterygii</taxon>
        <taxon>Neopterygii</taxon>
        <taxon>Teleostei</taxon>
        <taxon>Notacanthiformes</taxon>
        <taxon>Halosauridae</taxon>
        <taxon>Aldrovandia</taxon>
    </lineage>
</organism>
<dbReference type="InterPro" id="IPR043502">
    <property type="entry name" value="DNA/RNA_pol_sf"/>
</dbReference>
<dbReference type="Pfam" id="PF17919">
    <property type="entry name" value="RT_RNaseH_2"/>
    <property type="match status" value="1"/>
</dbReference>
<dbReference type="Gene3D" id="3.10.20.370">
    <property type="match status" value="1"/>
</dbReference>
<evidence type="ECO:0000313" key="2">
    <source>
        <dbReference type="EMBL" id="KAJ8402632.1"/>
    </source>
</evidence>
<gene>
    <name evidence="2" type="ORF">AAFF_G00367150</name>
</gene>
<dbReference type="AlphaFoldDB" id="A0AAD7SHI4"/>
<dbReference type="Gene3D" id="3.30.70.270">
    <property type="match status" value="1"/>
</dbReference>
<dbReference type="InterPro" id="IPR051320">
    <property type="entry name" value="Viral_Replic_Matur_Polypro"/>
</dbReference>
<comment type="caution">
    <text evidence="2">The sequence shown here is derived from an EMBL/GenBank/DDBJ whole genome shotgun (WGS) entry which is preliminary data.</text>
</comment>